<gene>
    <name evidence="1" type="ORF">ENT87_07430</name>
</gene>
<protein>
    <submittedName>
        <fullName evidence="1">SDR family oxidoreductase</fullName>
    </submittedName>
</protein>
<accession>A0A7J3I9D0</accession>
<comment type="caution">
    <text evidence="1">The sequence shown here is derived from an EMBL/GenBank/DDBJ whole genome shotgun (WGS) entry which is preliminary data.</text>
</comment>
<dbReference type="AlphaFoldDB" id="A0A7J3I9D0"/>
<dbReference type="InterPro" id="IPR036291">
    <property type="entry name" value="NAD(P)-bd_dom_sf"/>
</dbReference>
<sequence length="37" mass="4069">MVFQVDVTGIKEVSAVVDRIAKDFGRIDILVNRHGIG</sequence>
<proteinExistence type="predicted"/>
<evidence type="ECO:0000313" key="1">
    <source>
        <dbReference type="EMBL" id="HGN37358.1"/>
    </source>
</evidence>
<dbReference type="Gene3D" id="3.40.50.720">
    <property type="entry name" value="NAD(P)-binding Rossmann-like Domain"/>
    <property type="match status" value="1"/>
</dbReference>
<dbReference type="SUPFAM" id="SSF51735">
    <property type="entry name" value="NAD(P)-binding Rossmann-fold domains"/>
    <property type="match status" value="1"/>
</dbReference>
<reference evidence="1" key="1">
    <citation type="journal article" date="2020" name="mSystems">
        <title>Genome- and Community-Level Interaction Insights into Carbon Utilization and Element Cycling Functions of Hydrothermarchaeota in Hydrothermal Sediment.</title>
        <authorList>
            <person name="Zhou Z."/>
            <person name="Liu Y."/>
            <person name="Xu W."/>
            <person name="Pan J."/>
            <person name="Luo Z.H."/>
            <person name="Li M."/>
        </authorList>
    </citation>
    <scope>NUCLEOTIDE SEQUENCE [LARGE SCALE GENOMIC DNA]</scope>
    <source>
        <strain evidence="1">SpSt-618</strain>
    </source>
</reference>
<dbReference type="InterPro" id="IPR002347">
    <property type="entry name" value="SDR_fam"/>
</dbReference>
<name>A0A7J3I9D0_9CREN</name>
<organism evidence="1">
    <name type="scientific">Ignisphaera aggregans</name>
    <dbReference type="NCBI Taxonomy" id="334771"/>
    <lineage>
        <taxon>Archaea</taxon>
        <taxon>Thermoproteota</taxon>
        <taxon>Thermoprotei</taxon>
        <taxon>Desulfurococcales</taxon>
        <taxon>Desulfurococcaceae</taxon>
        <taxon>Ignisphaera</taxon>
    </lineage>
</organism>
<dbReference type="EMBL" id="DTAI01000218">
    <property type="protein sequence ID" value="HGN37358.1"/>
    <property type="molecule type" value="Genomic_DNA"/>
</dbReference>
<dbReference type="Pfam" id="PF13561">
    <property type="entry name" value="adh_short_C2"/>
    <property type="match status" value="1"/>
</dbReference>